<evidence type="ECO:0000313" key="3">
    <source>
        <dbReference type="EMBL" id="EHQ90606.1"/>
    </source>
</evidence>
<evidence type="ECO:0000313" key="4">
    <source>
        <dbReference type="Proteomes" id="UP000005104"/>
    </source>
</evidence>
<dbReference type="OrthoDB" id="9804799at2"/>
<dbReference type="PANTHER" id="PTHR34978">
    <property type="entry name" value="POSSIBLE SENSOR-TRANSDUCER PROTEIN BLAR"/>
    <property type="match status" value="1"/>
</dbReference>
<dbReference type="AlphaFoldDB" id="H5Y5L9"/>
<feature type="transmembrane region" description="Helical" evidence="1">
    <location>
        <begin position="29"/>
        <end position="48"/>
    </location>
</feature>
<feature type="transmembrane region" description="Helical" evidence="1">
    <location>
        <begin position="6"/>
        <end position="22"/>
    </location>
</feature>
<keyword evidence="1" id="KW-0812">Transmembrane</keyword>
<protein>
    <submittedName>
        <fullName evidence="3">Antirepressor regulating drug resistance protein</fullName>
    </submittedName>
</protein>
<accession>H5Y5L9</accession>
<keyword evidence="1" id="KW-0472">Membrane</keyword>
<dbReference type="STRING" id="768710.DesyoDRAFT_3604"/>
<feature type="transmembrane region" description="Helical" evidence="1">
    <location>
        <begin position="313"/>
        <end position="333"/>
    </location>
</feature>
<organism evidence="3 4">
    <name type="scientific">Desulfosporosinus youngiae DSM 17734</name>
    <dbReference type="NCBI Taxonomy" id="768710"/>
    <lineage>
        <taxon>Bacteria</taxon>
        <taxon>Bacillati</taxon>
        <taxon>Bacillota</taxon>
        <taxon>Clostridia</taxon>
        <taxon>Eubacteriales</taxon>
        <taxon>Desulfitobacteriaceae</taxon>
        <taxon>Desulfosporosinus</taxon>
    </lineage>
</organism>
<dbReference type="InterPro" id="IPR008756">
    <property type="entry name" value="Peptidase_M56"/>
</dbReference>
<dbReference type="Pfam" id="PF05569">
    <property type="entry name" value="Peptidase_M56"/>
    <property type="match status" value="1"/>
</dbReference>
<dbReference type="InterPro" id="IPR052173">
    <property type="entry name" value="Beta-lactam_resp_regulator"/>
</dbReference>
<keyword evidence="4" id="KW-1185">Reference proteome</keyword>
<reference evidence="3 4" key="1">
    <citation type="submission" date="2011-11" db="EMBL/GenBank/DDBJ databases">
        <title>The Noncontiguous Finished genome of Desulfosporosinus youngiae DSM 17734.</title>
        <authorList>
            <consortium name="US DOE Joint Genome Institute (JGI-PGF)"/>
            <person name="Lucas S."/>
            <person name="Han J."/>
            <person name="Lapidus A."/>
            <person name="Cheng J.-F."/>
            <person name="Goodwin L."/>
            <person name="Pitluck S."/>
            <person name="Peters L."/>
            <person name="Ovchinnikova G."/>
            <person name="Lu M."/>
            <person name="Land M.L."/>
            <person name="Hauser L."/>
            <person name="Pester M."/>
            <person name="Spring S."/>
            <person name="Ollivier B."/>
            <person name="Rattei T."/>
            <person name="Klenk H.-P."/>
            <person name="Wagner M."/>
            <person name="Loy A."/>
            <person name="Woyke T.J."/>
        </authorList>
    </citation>
    <scope>NUCLEOTIDE SEQUENCE [LARGE SCALE GENOMIC DNA]</scope>
    <source>
        <strain evidence="3 4">DSM 17734</strain>
    </source>
</reference>
<gene>
    <name evidence="3" type="ORF">DesyoDRAFT_3604</name>
</gene>
<evidence type="ECO:0000259" key="2">
    <source>
        <dbReference type="Pfam" id="PF05569"/>
    </source>
</evidence>
<proteinExistence type="predicted"/>
<name>H5Y5L9_9FIRM</name>
<dbReference type="Proteomes" id="UP000005104">
    <property type="component" value="Chromosome"/>
</dbReference>
<keyword evidence="1" id="KW-1133">Transmembrane helix</keyword>
<dbReference type="eggNOG" id="COG4219">
    <property type="taxonomic scope" value="Bacteria"/>
</dbReference>
<dbReference type="HOGENOM" id="CLU_028257_0_0_9"/>
<feature type="transmembrane region" description="Helical" evidence="1">
    <location>
        <begin position="123"/>
        <end position="146"/>
    </location>
</feature>
<dbReference type="CDD" id="cd07341">
    <property type="entry name" value="M56_BlaR1_MecR1_like"/>
    <property type="match status" value="1"/>
</dbReference>
<dbReference type="PANTHER" id="PTHR34978:SF3">
    <property type="entry name" value="SLR0241 PROTEIN"/>
    <property type="match status" value="1"/>
</dbReference>
<feature type="domain" description="Peptidase M56" evidence="2">
    <location>
        <begin position="3"/>
        <end position="307"/>
    </location>
</feature>
<dbReference type="EMBL" id="CM001441">
    <property type="protein sequence ID" value="EHQ90606.1"/>
    <property type="molecule type" value="Genomic_DNA"/>
</dbReference>
<sequence>MTEWIITSSVLIMVVIALRFLFRGKISRRLQYALWGLVMIRLLMPFSLSESSFSVMNALPNSSFAERQVHVLPISRQSVGEAYGIVVNSNRIVADVHSFGYPVLSGDGETITRYAGKMSVREILSLIWLTGSIAFLLWFMVTNMIFSRQMQKTRQVYGAEGTDTDHFPLPVYVTEQIASPCLFGLIHPAVYLTPKAAAREGVTCHVLAHELCHYRHGDHIWSVLRGLCLAVWWWNPLVWTAAILSRTDSELACDEAVIKTIGEENRFAYGHTLIDMIAVRETPSGLINAATTMASGKRRIQERLNMIIKKPKTVVPALAAVLLLITVSAVSTFTGAGKDIQDVPEQDFPVVDRVFASDSTGLEQLGRDAATFYYTQFMTEEVPQRWHLTKYEPLSGRLMAGDEQEFAVWITSYLQTDGGGFLVGEGIPNDPEDLSKGGICPEVGRQFRIKALGGGKYEIVSIGTGGGAQGLAPVDSAVSYGIMELRNGEARRAVSPLSGVDAQLGKLDTALAAKAYKGAVLFRKVEQKS</sequence>
<dbReference type="RefSeq" id="WP_007785083.1">
    <property type="nucleotide sequence ID" value="NZ_CM001441.1"/>
</dbReference>
<evidence type="ECO:0000256" key="1">
    <source>
        <dbReference type="SAM" id="Phobius"/>
    </source>
</evidence>